<feature type="non-terminal residue" evidence="1">
    <location>
        <position position="1"/>
    </location>
</feature>
<dbReference type="Proteomes" id="UP000257109">
    <property type="component" value="Unassembled WGS sequence"/>
</dbReference>
<gene>
    <name evidence="1" type="ORF">CR513_44385</name>
</gene>
<sequence>MWKWRNLQVHDPNFVRTRKPWINIGVSSIHNPSPLKVIMHISWQPPPSRWVRLNIDGSAKMGKKC</sequence>
<evidence type="ECO:0000313" key="2">
    <source>
        <dbReference type="Proteomes" id="UP000257109"/>
    </source>
</evidence>
<keyword evidence="2" id="KW-1185">Reference proteome</keyword>
<name>A0A371FBP5_MUCPR</name>
<dbReference type="EMBL" id="QJKJ01009745">
    <property type="protein sequence ID" value="RDX75709.1"/>
    <property type="molecule type" value="Genomic_DNA"/>
</dbReference>
<organism evidence="1 2">
    <name type="scientific">Mucuna pruriens</name>
    <name type="common">Velvet bean</name>
    <name type="synonym">Dolichos pruriens</name>
    <dbReference type="NCBI Taxonomy" id="157652"/>
    <lineage>
        <taxon>Eukaryota</taxon>
        <taxon>Viridiplantae</taxon>
        <taxon>Streptophyta</taxon>
        <taxon>Embryophyta</taxon>
        <taxon>Tracheophyta</taxon>
        <taxon>Spermatophyta</taxon>
        <taxon>Magnoliopsida</taxon>
        <taxon>eudicotyledons</taxon>
        <taxon>Gunneridae</taxon>
        <taxon>Pentapetalae</taxon>
        <taxon>rosids</taxon>
        <taxon>fabids</taxon>
        <taxon>Fabales</taxon>
        <taxon>Fabaceae</taxon>
        <taxon>Papilionoideae</taxon>
        <taxon>50 kb inversion clade</taxon>
        <taxon>NPAAA clade</taxon>
        <taxon>indigoferoid/millettioid clade</taxon>
        <taxon>Phaseoleae</taxon>
        <taxon>Mucuna</taxon>
    </lineage>
</organism>
<protein>
    <submittedName>
        <fullName evidence="1">Uncharacterized protein</fullName>
    </submittedName>
</protein>
<reference evidence="1" key="1">
    <citation type="submission" date="2018-05" db="EMBL/GenBank/DDBJ databases">
        <title>Draft genome of Mucuna pruriens seed.</title>
        <authorList>
            <person name="Nnadi N.E."/>
            <person name="Vos R."/>
            <person name="Hasami M.H."/>
            <person name="Devisetty U.K."/>
            <person name="Aguiy J.C."/>
        </authorList>
    </citation>
    <scope>NUCLEOTIDE SEQUENCE [LARGE SCALE GENOMIC DNA]</scope>
    <source>
        <strain evidence="1">JCA_2017</strain>
    </source>
</reference>
<comment type="caution">
    <text evidence="1">The sequence shown here is derived from an EMBL/GenBank/DDBJ whole genome shotgun (WGS) entry which is preliminary data.</text>
</comment>
<proteinExistence type="predicted"/>
<dbReference type="AlphaFoldDB" id="A0A371FBP5"/>
<evidence type="ECO:0000313" key="1">
    <source>
        <dbReference type="EMBL" id="RDX75709.1"/>
    </source>
</evidence>
<accession>A0A371FBP5</accession>